<organism evidence="1 2">
    <name type="scientific">Syntrophus aciditrophicus (strain SB)</name>
    <dbReference type="NCBI Taxonomy" id="56780"/>
    <lineage>
        <taxon>Bacteria</taxon>
        <taxon>Pseudomonadati</taxon>
        <taxon>Thermodesulfobacteriota</taxon>
        <taxon>Syntrophia</taxon>
        <taxon>Syntrophales</taxon>
        <taxon>Syntrophaceae</taxon>
        <taxon>Syntrophus</taxon>
    </lineage>
</organism>
<dbReference type="EMBL" id="CP000252">
    <property type="protein sequence ID" value="ABC75956.1"/>
    <property type="molecule type" value="Genomic_DNA"/>
</dbReference>
<keyword evidence="2" id="KW-1185">Reference proteome</keyword>
<dbReference type="AlphaFoldDB" id="Q2LYB9"/>
<dbReference type="InParanoid" id="Q2LYB9"/>
<dbReference type="Proteomes" id="UP000001933">
    <property type="component" value="Chromosome"/>
</dbReference>
<accession>Q2LYB9</accession>
<evidence type="ECO:0000313" key="1">
    <source>
        <dbReference type="EMBL" id="ABC75956.1"/>
    </source>
</evidence>
<gene>
    <name evidence="1" type="ORF">SYN_03270</name>
</gene>
<name>Q2LYB9_SYNAS</name>
<sequence length="54" mass="6185">MCCDTELEADSRRGRPHPALERFLKIVGVFSLFLLGSSRHFSAGRFFKERCPRG</sequence>
<dbReference type="KEGG" id="sat:SYN_03270"/>
<dbReference type="HOGENOM" id="CLU_3048735_0_0_7"/>
<protein>
    <submittedName>
        <fullName evidence="1">Hypothetical cytosolic protein</fullName>
    </submittedName>
</protein>
<evidence type="ECO:0000313" key="2">
    <source>
        <dbReference type="Proteomes" id="UP000001933"/>
    </source>
</evidence>
<reference evidence="1 2" key="1">
    <citation type="journal article" date="2007" name="Proc. Natl. Acad. Sci. U.S.A.">
        <title>The genome of Syntrophus aciditrophicus: life at the thermodynamic limit of microbial growth.</title>
        <authorList>
            <person name="McInerney M.J."/>
            <person name="Rohlin L."/>
            <person name="Mouttaki H."/>
            <person name="Kim U."/>
            <person name="Krupp R.S."/>
            <person name="Rios-Hernandez L."/>
            <person name="Sieber J."/>
            <person name="Struchtemeyer C.G."/>
            <person name="Bhattacharyya A."/>
            <person name="Campbell J.W."/>
            <person name="Gunsalus R.P."/>
        </authorList>
    </citation>
    <scope>NUCLEOTIDE SEQUENCE [LARGE SCALE GENOMIC DNA]</scope>
    <source>
        <strain evidence="1 2">SB</strain>
    </source>
</reference>
<proteinExistence type="predicted"/>